<accession>A0A9D2N9X1</accession>
<protein>
    <recommendedName>
        <fullName evidence="3">DUF5716 domain-containing protein</fullName>
    </recommendedName>
</protein>
<dbReference type="Proteomes" id="UP000823849">
    <property type="component" value="Unassembled WGS sequence"/>
</dbReference>
<gene>
    <name evidence="1" type="ORF">H9705_03050</name>
</gene>
<dbReference type="EMBL" id="DWWU01000012">
    <property type="protein sequence ID" value="HJC14796.1"/>
    <property type="molecule type" value="Genomic_DNA"/>
</dbReference>
<reference evidence="1" key="2">
    <citation type="submission" date="2021-04" db="EMBL/GenBank/DDBJ databases">
        <authorList>
            <person name="Gilroy R."/>
        </authorList>
    </citation>
    <scope>NUCLEOTIDE SEQUENCE</scope>
    <source>
        <strain evidence="1">CHK185-5351</strain>
    </source>
</reference>
<name>A0A9D2N9X1_9FIRM</name>
<sequence>MTVTQFEAALIYDQHYHNSSDFSVPVLVIDVDELEAGICRYENGTLTLAACTDKAKDVEKLRENAFGLSKYELMPVWKSRMPEINACLEKYYRSAEVINAVAVCVPEKNLELTCSDLKNMFADTRKRLETVFQKTSELLKNSRIDEDHMRILLIGQFAEYVLFQYAAKEYFSFDPFMEDTRFSPYTIAIPSEILIAQAGEIVETQTMVDHDLELLYWKQGSGGRMEKKSLVLLKRNQPLRELEKAQYTDPVYVSAEEALTFVKDGAEKTVRLPYTIPEGSGDLVEVTVVMSESGICIRLRRTDMPSHIYDIDL</sequence>
<evidence type="ECO:0000313" key="2">
    <source>
        <dbReference type="Proteomes" id="UP000823849"/>
    </source>
</evidence>
<organism evidence="1 2">
    <name type="scientific">Candidatus Fusicatenibacter intestinigallinarum</name>
    <dbReference type="NCBI Taxonomy" id="2838598"/>
    <lineage>
        <taxon>Bacteria</taxon>
        <taxon>Bacillati</taxon>
        <taxon>Bacillota</taxon>
        <taxon>Clostridia</taxon>
        <taxon>Lachnospirales</taxon>
        <taxon>Lachnospiraceae</taxon>
        <taxon>Fusicatenibacter</taxon>
    </lineage>
</organism>
<reference evidence="1" key="1">
    <citation type="journal article" date="2021" name="PeerJ">
        <title>Extensive microbial diversity within the chicken gut microbiome revealed by metagenomics and culture.</title>
        <authorList>
            <person name="Gilroy R."/>
            <person name="Ravi A."/>
            <person name="Getino M."/>
            <person name="Pursley I."/>
            <person name="Horton D.L."/>
            <person name="Alikhan N.F."/>
            <person name="Baker D."/>
            <person name="Gharbi K."/>
            <person name="Hall N."/>
            <person name="Watson M."/>
            <person name="Adriaenssens E.M."/>
            <person name="Foster-Nyarko E."/>
            <person name="Jarju S."/>
            <person name="Secka A."/>
            <person name="Antonio M."/>
            <person name="Oren A."/>
            <person name="Chaudhuri R.R."/>
            <person name="La Ragione R."/>
            <person name="Hildebrand F."/>
            <person name="Pallen M.J."/>
        </authorList>
    </citation>
    <scope>NUCLEOTIDE SEQUENCE</scope>
    <source>
        <strain evidence="1">CHK185-5351</strain>
    </source>
</reference>
<comment type="caution">
    <text evidence="1">The sequence shown here is derived from an EMBL/GenBank/DDBJ whole genome shotgun (WGS) entry which is preliminary data.</text>
</comment>
<evidence type="ECO:0000313" key="1">
    <source>
        <dbReference type="EMBL" id="HJC14796.1"/>
    </source>
</evidence>
<evidence type="ECO:0008006" key="3">
    <source>
        <dbReference type="Google" id="ProtNLM"/>
    </source>
</evidence>
<dbReference type="AlphaFoldDB" id="A0A9D2N9X1"/>
<proteinExistence type="predicted"/>